<gene>
    <name evidence="2" type="primary">g149</name>
</gene>
<evidence type="ECO:0000256" key="1">
    <source>
        <dbReference type="SAM" id="Coils"/>
    </source>
</evidence>
<organism evidence="2 3">
    <name type="scientific">Yersinia phage fHe-Yen9-03</name>
    <dbReference type="NCBI Taxonomy" id="2052743"/>
    <lineage>
        <taxon>Viruses</taxon>
        <taxon>Duplodnaviria</taxon>
        <taxon>Heunggongvirae</taxon>
        <taxon>Uroviricota</taxon>
        <taxon>Caudoviricetes</taxon>
        <taxon>Eneladusvirus</taxon>
        <taxon>Eneladusvirus Yen904</taxon>
    </lineage>
</organism>
<feature type="coiled-coil region" evidence="1">
    <location>
        <begin position="155"/>
        <end position="182"/>
    </location>
</feature>
<name>A0A2C9CYL2_9CAUD</name>
<sequence length="186" mass="22150">MNEIILIFLMFRQNAKLLKEHVINDSVLSCKLKRKELLYLKYKLSSISTENYNIIKSICTDFDRFDVFRMNTNRPSGFNSGAGTRFLMHPTTGEYYKTIDIRYGDFFHPTVLHDTKMDIFFILDEYYTIVDDVIIFKDEDHEFFFGIVQELKNAKDKEAQILKQQLLQKEELKKEKKKLDILSKYS</sequence>
<dbReference type="Proteomes" id="UP000241364">
    <property type="component" value="Chromosome i"/>
</dbReference>
<accession>A0A2C9CYL2</accession>
<reference evidence="3" key="1">
    <citation type="submission" date="2017-10" db="EMBL/GenBank/DDBJ databases">
        <authorList>
            <person name="Skurnik M."/>
        </authorList>
    </citation>
    <scope>NUCLEOTIDE SEQUENCE [LARGE SCALE GENOMIC DNA]</scope>
    <source>
        <strain evidence="3">fHe-Yen9-03</strain>
    </source>
</reference>
<evidence type="ECO:0000313" key="3">
    <source>
        <dbReference type="Proteomes" id="UP000241364"/>
    </source>
</evidence>
<dbReference type="EMBL" id="LT960552">
    <property type="protein sequence ID" value="SOK58957.1"/>
    <property type="molecule type" value="Genomic_DNA"/>
</dbReference>
<protein>
    <submittedName>
        <fullName evidence="2">Uncharacterized protein</fullName>
    </submittedName>
</protein>
<keyword evidence="1" id="KW-0175">Coiled coil</keyword>
<proteinExistence type="predicted"/>
<evidence type="ECO:0000313" key="2">
    <source>
        <dbReference type="EMBL" id="SOK58957.1"/>
    </source>
</evidence>